<dbReference type="RefSeq" id="WP_120707266.1">
    <property type="nucleotide sequence ID" value="NZ_CP032695.1"/>
</dbReference>
<dbReference type="GO" id="GO:0009055">
    <property type="term" value="F:electron transfer activity"/>
    <property type="evidence" value="ECO:0007669"/>
    <property type="project" value="InterPro"/>
</dbReference>
<protein>
    <submittedName>
        <fullName evidence="1">Cytochrome C</fullName>
    </submittedName>
</protein>
<dbReference type="KEGG" id="rjg:CCGE525_26435"/>
<reference evidence="1 2" key="1">
    <citation type="submission" date="2018-10" db="EMBL/GenBank/DDBJ databases">
        <title>Rhizobium etli, R. leguminosarum and a new Rhizobium genospecies from Phaseolus dumosus.</title>
        <authorList>
            <person name="Ramirez-Puebla S.T."/>
            <person name="Rogel-Hernandez M.A."/>
            <person name="Guerrero G."/>
            <person name="Ormeno-Orrillo E."/>
            <person name="Martinez-Romero J.C."/>
            <person name="Negrete-Yankelevich S."/>
            <person name="Martinez-Romero E."/>
        </authorList>
    </citation>
    <scope>NUCLEOTIDE SEQUENCE [LARGE SCALE GENOMIC DNA]</scope>
    <source>
        <strain evidence="1 2">CCGE525</strain>
        <plasmid evidence="2">prccge525c</plasmid>
    </source>
</reference>
<organism evidence="1 2">
    <name type="scientific">Rhizobium jaguaris</name>
    <dbReference type="NCBI Taxonomy" id="1312183"/>
    <lineage>
        <taxon>Bacteria</taxon>
        <taxon>Pseudomonadati</taxon>
        <taxon>Pseudomonadota</taxon>
        <taxon>Alphaproteobacteria</taxon>
        <taxon>Hyphomicrobiales</taxon>
        <taxon>Rhizobiaceae</taxon>
        <taxon>Rhizobium/Agrobacterium group</taxon>
        <taxon>Rhizobium</taxon>
    </lineage>
</organism>
<dbReference type="AlphaFoldDB" id="A0A387G415"/>
<dbReference type="Gene3D" id="1.20.120.10">
    <property type="entry name" value="Cytochrome c/b562"/>
    <property type="match status" value="1"/>
</dbReference>
<dbReference type="Proteomes" id="UP000282195">
    <property type="component" value="Plasmid pRCCGE525c"/>
</dbReference>
<keyword evidence="2" id="KW-1185">Reference proteome</keyword>
<dbReference type="PROSITE" id="PS51009">
    <property type="entry name" value="CYTCII"/>
    <property type="match status" value="1"/>
</dbReference>
<keyword evidence="1" id="KW-0614">Plasmid</keyword>
<sequence>MRLIGFGDVFAASPNRHDRLSILRVVPLHISRPAFILGIFVATAVPAASAIAADDLVVLRQADMKAMAAAAKVIADMFRNPASYSSAEFAKAAETIEGKSGDVLAGHFAGGLDDPRSKAKPEIGAERDRFDRLASDLRDYARSLGADAADNPGPMTDRMRMRPGEAMGGGPLGTYVRNKAELSSITAEHVFHLMLQTCATCHARFRVGQ</sequence>
<dbReference type="GO" id="GO:0005506">
    <property type="term" value="F:iron ion binding"/>
    <property type="evidence" value="ECO:0007669"/>
    <property type="project" value="InterPro"/>
</dbReference>
<dbReference type="EMBL" id="CP032695">
    <property type="protein sequence ID" value="AYG62336.1"/>
    <property type="molecule type" value="Genomic_DNA"/>
</dbReference>
<evidence type="ECO:0000313" key="1">
    <source>
        <dbReference type="EMBL" id="AYG62336.1"/>
    </source>
</evidence>
<dbReference type="GO" id="GO:0022900">
    <property type="term" value="P:electron transport chain"/>
    <property type="evidence" value="ECO:0007669"/>
    <property type="project" value="InterPro"/>
</dbReference>
<proteinExistence type="predicted"/>
<dbReference type="GO" id="GO:0020037">
    <property type="term" value="F:heme binding"/>
    <property type="evidence" value="ECO:0007669"/>
    <property type="project" value="InterPro"/>
</dbReference>
<dbReference type="SUPFAM" id="SSF47175">
    <property type="entry name" value="Cytochromes"/>
    <property type="match status" value="1"/>
</dbReference>
<name>A0A387G415_9HYPH</name>
<gene>
    <name evidence="1" type="ORF">CCGE525_26435</name>
</gene>
<accession>A0A387G415</accession>
<evidence type="ECO:0000313" key="2">
    <source>
        <dbReference type="Proteomes" id="UP000282195"/>
    </source>
</evidence>
<dbReference type="InterPro" id="IPR010980">
    <property type="entry name" value="Cyt_c/b562"/>
</dbReference>
<dbReference type="Pfam" id="PF01322">
    <property type="entry name" value="Cytochrom_C_2"/>
    <property type="match status" value="1"/>
</dbReference>
<dbReference type="OrthoDB" id="8115790at2"/>
<geneLocation type="plasmid" evidence="2">
    <name>prccge525c</name>
</geneLocation>
<dbReference type="InterPro" id="IPR002321">
    <property type="entry name" value="Cyt_c_II"/>
</dbReference>